<sequence>MEISSNRELPEFEMENPYLLNQWHVNSLDELSFFPAFGDDAFSYPAAAIERPRKVLKTNCWNPCKADHAADMPNLEAAAFASYNHMNPMGILKPKMRLLVLTTWSPCFLKTRIICLRVAMDLREFPRHMIISWPKGNAEKSSAKGS</sequence>
<dbReference type="AlphaFoldDB" id="A0A6A3BRF1"/>
<dbReference type="EMBL" id="VEPZ02000792">
    <property type="protein sequence ID" value="KAE8719174.1"/>
    <property type="molecule type" value="Genomic_DNA"/>
</dbReference>
<proteinExistence type="predicted"/>
<name>A0A6A3BRF1_HIBSY</name>
<dbReference type="Proteomes" id="UP000436088">
    <property type="component" value="Unassembled WGS sequence"/>
</dbReference>
<evidence type="ECO:0000313" key="2">
    <source>
        <dbReference type="Proteomes" id="UP000436088"/>
    </source>
</evidence>
<accession>A0A6A3BRF1</accession>
<comment type="caution">
    <text evidence="1">The sequence shown here is derived from an EMBL/GenBank/DDBJ whole genome shotgun (WGS) entry which is preliminary data.</text>
</comment>
<reference evidence="1" key="1">
    <citation type="submission" date="2019-09" db="EMBL/GenBank/DDBJ databases">
        <title>Draft genome information of white flower Hibiscus syriacus.</title>
        <authorList>
            <person name="Kim Y.-M."/>
        </authorList>
    </citation>
    <scope>NUCLEOTIDE SEQUENCE [LARGE SCALE GENOMIC DNA]</scope>
    <source>
        <strain evidence="1">YM2019G1</strain>
    </source>
</reference>
<organism evidence="1 2">
    <name type="scientific">Hibiscus syriacus</name>
    <name type="common">Rose of Sharon</name>
    <dbReference type="NCBI Taxonomy" id="106335"/>
    <lineage>
        <taxon>Eukaryota</taxon>
        <taxon>Viridiplantae</taxon>
        <taxon>Streptophyta</taxon>
        <taxon>Embryophyta</taxon>
        <taxon>Tracheophyta</taxon>
        <taxon>Spermatophyta</taxon>
        <taxon>Magnoliopsida</taxon>
        <taxon>eudicotyledons</taxon>
        <taxon>Gunneridae</taxon>
        <taxon>Pentapetalae</taxon>
        <taxon>rosids</taxon>
        <taxon>malvids</taxon>
        <taxon>Malvales</taxon>
        <taxon>Malvaceae</taxon>
        <taxon>Malvoideae</taxon>
        <taxon>Hibiscus</taxon>
    </lineage>
</organism>
<protein>
    <submittedName>
        <fullName evidence="1">Uncharacterized protein</fullName>
    </submittedName>
</protein>
<evidence type="ECO:0000313" key="1">
    <source>
        <dbReference type="EMBL" id="KAE8719174.1"/>
    </source>
</evidence>
<keyword evidence="2" id="KW-1185">Reference proteome</keyword>
<gene>
    <name evidence="1" type="ORF">F3Y22_tig00109972pilonHSYRG00203</name>
</gene>